<evidence type="ECO:0000256" key="5">
    <source>
        <dbReference type="ARBA" id="ARBA00022889"/>
    </source>
</evidence>
<dbReference type="PROSITE" id="PS50268">
    <property type="entry name" value="CADHERIN_2"/>
    <property type="match status" value="2"/>
</dbReference>
<proteinExistence type="predicted"/>
<dbReference type="Ensembl" id="ENSSMAT00000002598.2">
    <property type="protein sequence ID" value="ENSSMAP00000002552.2"/>
    <property type="gene ID" value="ENSSMAG00000001605.2"/>
</dbReference>
<keyword evidence="8" id="KW-0325">Glycoprotein</keyword>
<evidence type="ECO:0000256" key="1">
    <source>
        <dbReference type="ARBA" id="ARBA00004167"/>
    </source>
</evidence>
<organism evidence="12 13">
    <name type="scientific">Scophthalmus maximus</name>
    <name type="common">Turbot</name>
    <name type="synonym">Psetta maxima</name>
    <dbReference type="NCBI Taxonomy" id="52904"/>
    <lineage>
        <taxon>Eukaryota</taxon>
        <taxon>Metazoa</taxon>
        <taxon>Chordata</taxon>
        <taxon>Craniata</taxon>
        <taxon>Vertebrata</taxon>
        <taxon>Euteleostomi</taxon>
        <taxon>Actinopterygii</taxon>
        <taxon>Neopterygii</taxon>
        <taxon>Teleostei</taxon>
        <taxon>Neoteleostei</taxon>
        <taxon>Acanthomorphata</taxon>
        <taxon>Carangaria</taxon>
        <taxon>Pleuronectiformes</taxon>
        <taxon>Pleuronectoidei</taxon>
        <taxon>Scophthalmidae</taxon>
        <taxon>Scophthalmus</taxon>
    </lineage>
</organism>
<dbReference type="InterPro" id="IPR015919">
    <property type="entry name" value="Cadherin-like_sf"/>
</dbReference>
<sequence length="322" mass="36031">PADHHLGHHRSGRRYVLLVVLLFSFVRNISTSVTHYSIPEEMKEGSVVANLATDLGLDVKTLNERKMRLDIIENKKYLDVNKETGELYIVEKIDREYICPSKSSASCYLRLEVILENPVRIFNLEVEILDMNDNAPKFRRDVIHLDISEATSKGERFSLSNAVDPDVGSNSVKTYHLSGSEDFNIEIQTGREGAKFAELILQKTLDREQQAVHNLILTAVDGGVPTRTGTASIIVRVLDVNDNAPSFDKDRYVVDVMENSPIGSLVIKLNATDLDEGSNSDIVHSYSLYTSERTVSDKDSGDNGVVDLHIPDNMPFKLRESI</sequence>
<dbReference type="CDD" id="cd11304">
    <property type="entry name" value="Cadherin_repeat"/>
    <property type="match status" value="3"/>
</dbReference>
<dbReference type="GO" id="GO:0007156">
    <property type="term" value="P:homophilic cell adhesion via plasma membrane adhesion molecules"/>
    <property type="evidence" value="ECO:0007669"/>
    <property type="project" value="InterPro"/>
</dbReference>
<dbReference type="SUPFAM" id="SSF49313">
    <property type="entry name" value="Cadherin-like"/>
    <property type="match status" value="3"/>
</dbReference>
<dbReference type="Proteomes" id="UP000694558">
    <property type="component" value="Chromosome 13"/>
</dbReference>
<dbReference type="GeneTree" id="ENSGT00940000164725"/>
<dbReference type="Gene3D" id="2.60.40.60">
    <property type="entry name" value="Cadherins"/>
    <property type="match status" value="3"/>
</dbReference>
<evidence type="ECO:0000256" key="10">
    <source>
        <dbReference type="SAM" id="SignalP"/>
    </source>
</evidence>
<dbReference type="InterPro" id="IPR020894">
    <property type="entry name" value="Cadherin_CS"/>
</dbReference>
<feature type="signal peptide" evidence="10">
    <location>
        <begin position="1"/>
        <end position="31"/>
    </location>
</feature>
<dbReference type="PANTHER" id="PTHR24028:SF288">
    <property type="entry name" value="PROTOCADHERIN ALPHA-C2-LIKE-RELATED"/>
    <property type="match status" value="1"/>
</dbReference>
<reference evidence="12" key="2">
    <citation type="submission" date="2025-08" db="UniProtKB">
        <authorList>
            <consortium name="Ensembl"/>
        </authorList>
    </citation>
    <scope>IDENTIFICATION</scope>
</reference>
<dbReference type="Pfam" id="PF00028">
    <property type="entry name" value="Cadherin"/>
    <property type="match status" value="1"/>
</dbReference>
<accession>A0A8D2ZI23</accession>
<feature type="domain" description="Cadherin" evidence="11">
    <location>
        <begin position="139"/>
        <end position="247"/>
    </location>
</feature>
<keyword evidence="6" id="KW-1133">Transmembrane helix</keyword>
<evidence type="ECO:0000256" key="6">
    <source>
        <dbReference type="ARBA" id="ARBA00022989"/>
    </source>
</evidence>
<dbReference type="PRINTS" id="PR00205">
    <property type="entry name" value="CADHERIN"/>
</dbReference>
<dbReference type="InterPro" id="IPR002126">
    <property type="entry name" value="Cadherin-like_dom"/>
</dbReference>
<evidence type="ECO:0000256" key="8">
    <source>
        <dbReference type="ARBA" id="ARBA00023180"/>
    </source>
</evidence>
<dbReference type="GO" id="GO:0009653">
    <property type="term" value="P:anatomical structure morphogenesis"/>
    <property type="evidence" value="ECO:0007669"/>
    <property type="project" value="UniProtKB-ARBA"/>
</dbReference>
<dbReference type="AlphaFoldDB" id="A0A8D2ZI23"/>
<dbReference type="SMART" id="SM00112">
    <property type="entry name" value="CA"/>
    <property type="match status" value="2"/>
</dbReference>
<comment type="subcellular location">
    <subcellularLocation>
        <location evidence="1">Membrane</location>
        <topology evidence="1">Single-pass membrane protein</topology>
    </subcellularLocation>
</comment>
<evidence type="ECO:0000313" key="13">
    <source>
        <dbReference type="Proteomes" id="UP000694558"/>
    </source>
</evidence>
<dbReference type="InterPro" id="IPR050174">
    <property type="entry name" value="Protocadherin/Cadherin-CA"/>
</dbReference>
<dbReference type="GO" id="GO:0005886">
    <property type="term" value="C:plasma membrane"/>
    <property type="evidence" value="ECO:0007669"/>
    <property type="project" value="InterPro"/>
</dbReference>
<dbReference type="Pfam" id="PF08266">
    <property type="entry name" value="Cadherin_2"/>
    <property type="match status" value="1"/>
</dbReference>
<reference evidence="12" key="1">
    <citation type="submission" date="2023-05" db="EMBL/GenBank/DDBJ databases">
        <title>High-quality long-read genome of Scophthalmus maximus.</title>
        <authorList>
            <person name="Lien S."/>
            <person name="Martinez P."/>
        </authorList>
    </citation>
    <scope>NUCLEOTIDE SEQUENCE [LARGE SCALE GENOMIC DNA]</scope>
</reference>
<evidence type="ECO:0000256" key="2">
    <source>
        <dbReference type="ARBA" id="ARBA00022692"/>
    </source>
</evidence>
<dbReference type="GO" id="GO:0005509">
    <property type="term" value="F:calcium ion binding"/>
    <property type="evidence" value="ECO:0007669"/>
    <property type="project" value="UniProtKB-UniRule"/>
</dbReference>
<keyword evidence="3" id="KW-0677">Repeat</keyword>
<dbReference type="PANTHER" id="PTHR24028">
    <property type="entry name" value="CADHERIN-87A"/>
    <property type="match status" value="1"/>
</dbReference>
<protein>
    <recommendedName>
        <fullName evidence="11">Cadherin domain-containing protein</fullName>
    </recommendedName>
</protein>
<dbReference type="InterPro" id="IPR013164">
    <property type="entry name" value="Cadherin_N"/>
</dbReference>
<feature type="domain" description="Cadherin" evidence="11">
    <location>
        <begin position="30"/>
        <end position="138"/>
    </location>
</feature>
<keyword evidence="10" id="KW-0732">Signal</keyword>
<feature type="chain" id="PRO_5034786307" description="Cadherin domain-containing protein" evidence="10">
    <location>
        <begin position="32"/>
        <end position="322"/>
    </location>
</feature>
<evidence type="ECO:0000259" key="11">
    <source>
        <dbReference type="PROSITE" id="PS50268"/>
    </source>
</evidence>
<dbReference type="FunFam" id="2.60.40.60:FF:000018">
    <property type="entry name" value="Protocadherin gamma c3"/>
    <property type="match status" value="1"/>
</dbReference>
<keyword evidence="7" id="KW-0472">Membrane</keyword>
<evidence type="ECO:0000313" key="12">
    <source>
        <dbReference type="Ensembl" id="ENSSMAP00000002552.2"/>
    </source>
</evidence>
<name>A0A8D2ZI23_SCOMX</name>
<evidence type="ECO:0000256" key="7">
    <source>
        <dbReference type="ARBA" id="ARBA00023136"/>
    </source>
</evidence>
<keyword evidence="4 9" id="KW-0106">Calcium</keyword>
<dbReference type="FunFam" id="2.60.40.60:FF:000006">
    <property type="entry name" value="Protocadherin alpha 2"/>
    <property type="match status" value="1"/>
</dbReference>
<dbReference type="PROSITE" id="PS00232">
    <property type="entry name" value="CADHERIN_1"/>
    <property type="match status" value="1"/>
</dbReference>
<evidence type="ECO:0000256" key="3">
    <source>
        <dbReference type="ARBA" id="ARBA00022737"/>
    </source>
</evidence>
<keyword evidence="5" id="KW-0130">Cell adhesion</keyword>
<evidence type="ECO:0000256" key="9">
    <source>
        <dbReference type="PROSITE-ProRule" id="PRU00043"/>
    </source>
</evidence>
<keyword evidence="2" id="KW-0812">Transmembrane</keyword>
<evidence type="ECO:0000256" key="4">
    <source>
        <dbReference type="ARBA" id="ARBA00022837"/>
    </source>
</evidence>